<feature type="chain" id="PRO_5012318026" description="DUF6844 domain-containing protein" evidence="2">
    <location>
        <begin position="22"/>
        <end position="492"/>
    </location>
</feature>
<dbReference type="InterPro" id="IPR049286">
    <property type="entry name" value="DUF6844"/>
</dbReference>
<evidence type="ECO:0000313" key="4">
    <source>
        <dbReference type="EMBL" id="API86328.1"/>
    </source>
</evidence>
<proteinExistence type="predicted"/>
<protein>
    <recommendedName>
        <fullName evidence="3">DUF6844 domain-containing protein</fullName>
    </recommendedName>
</protein>
<feature type="region of interest" description="Disordered" evidence="1">
    <location>
        <begin position="160"/>
        <end position="183"/>
    </location>
</feature>
<evidence type="ECO:0000256" key="1">
    <source>
        <dbReference type="SAM" id="MobiDB-lite"/>
    </source>
</evidence>
<keyword evidence="5" id="KW-1185">Reference proteome</keyword>
<organism evidence="4 5">
    <name type="scientific">Francisella uliginis</name>
    <dbReference type="NCBI Taxonomy" id="573570"/>
    <lineage>
        <taxon>Bacteria</taxon>
        <taxon>Pseudomonadati</taxon>
        <taxon>Pseudomonadota</taxon>
        <taxon>Gammaproteobacteria</taxon>
        <taxon>Thiotrichales</taxon>
        <taxon>Francisellaceae</taxon>
        <taxon>Francisella</taxon>
    </lineage>
</organism>
<feature type="compositionally biased region" description="Polar residues" evidence="1">
    <location>
        <begin position="160"/>
        <end position="173"/>
    </location>
</feature>
<sequence>MKKKIIASLIASSLIASPLFAEDSNMQKSNIESSGSSQKLSQTKGSQPQQQSKSDMSTDIATLNNGISSKAAPFVAENADVDSRSAEQILSDMMEGYIDQNDLRDKYEYVGSAIGTASVNQTNSNYVDSAQMAFEKALIKAQADYISFISANTKVDKSFSVDSTQGSGANEINTDSDKPKEGTQAAIDAKQKALEEVKLDKQLKEQGLDPNSFTSVSEKKKALLSQQMTIKSLTTGFGNLSGLLPIKTFVVEKNGNAAIGVVVIYSAKIKGMFEDIKHGNEPVIVGKGGESPSVLYKDKTGEDMMGDYGIRVGFGKDNKPYILSYGQGSYTGPNIQGVSSGDYGYKQAAIMARANLVTLIAGQMSTKEALTMSENISSTLAKNTKTEQTRRIDATDIEKTLSTYYKTQANLDIVGLKTVKRWRYQLPSTKNTVYGVVLKWNPDQVATAKKIKNFNYDEYRKQHTKSPADSKSSLDGKIVIRQSDDNKYLNQF</sequence>
<dbReference type="STRING" id="573570.F7310_02715"/>
<evidence type="ECO:0000259" key="3">
    <source>
        <dbReference type="Pfam" id="PF20891"/>
    </source>
</evidence>
<dbReference type="Proteomes" id="UP000184222">
    <property type="component" value="Chromosome"/>
</dbReference>
<dbReference type="OrthoDB" id="5603246at2"/>
<feature type="signal peptide" evidence="2">
    <location>
        <begin position="1"/>
        <end position="21"/>
    </location>
</feature>
<dbReference type="AlphaFoldDB" id="A0A1L4BR75"/>
<name>A0A1L4BR75_9GAMM</name>
<reference evidence="4 5" key="1">
    <citation type="journal article" date="2016" name="Appl. Environ. Microbiol.">
        <title>Whole genome relationships among Francisella bacteria of diverse origin define new species and provide specific regions for detection.</title>
        <authorList>
            <person name="Challacombe J.F."/>
            <person name="Petersen J.M."/>
            <person name="Gallegos-Graves V."/>
            <person name="Hodge D."/>
            <person name="Pillai S."/>
            <person name="Kuske C.R."/>
        </authorList>
    </citation>
    <scope>NUCLEOTIDE SEQUENCE [LARGE SCALE GENOMIC DNA]</scope>
    <source>
        <strain evidence="5">TX07-7310</strain>
    </source>
</reference>
<accession>A0A1L4BR75</accession>
<dbReference type="KEGG" id="frx:F7310_02715"/>
<dbReference type="EMBL" id="CP016796">
    <property type="protein sequence ID" value="API86328.1"/>
    <property type="molecule type" value="Genomic_DNA"/>
</dbReference>
<gene>
    <name evidence="4" type="ORF">F7310_02715</name>
</gene>
<evidence type="ECO:0000313" key="5">
    <source>
        <dbReference type="Proteomes" id="UP000184222"/>
    </source>
</evidence>
<feature type="region of interest" description="Disordered" evidence="1">
    <location>
        <begin position="26"/>
        <end position="57"/>
    </location>
</feature>
<evidence type="ECO:0000256" key="2">
    <source>
        <dbReference type="SAM" id="SignalP"/>
    </source>
</evidence>
<feature type="domain" description="DUF6844" evidence="3">
    <location>
        <begin position="185"/>
        <end position="278"/>
    </location>
</feature>
<keyword evidence="2" id="KW-0732">Signal</keyword>
<dbReference type="Pfam" id="PF20891">
    <property type="entry name" value="DUF6844"/>
    <property type="match status" value="1"/>
</dbReference>